<keyword evidence="9 11" id="KW-0131">Cell cycle</keyword>
<evidence type="ECO:0000256" key="6">
    <source>
        <dbReference type="ARBA" id="ARBA00023110"/>
    </source>
</evidence>
<dbReference type="Gene3D" id="1.10.3120.10">
    <property type="entry name" value="Trigger factor, C-terminal domain"/>
    <property type="match status" value="1"/>
</dbReference>
<dbReference type="EMBL" id="JAPCID010000093">
    <property type="protein sequence ID" value="MDA0142473.1"/>
    <property type="molecule type" value="Genomic_DNA"/>
</dbReference>
<evidence type="ECO:0000256" key="13">
    <source>
        <dbReference type="RuleBase" id="RU003914"/>
    </source>
</evidence>
<dbReference type="PANTHER" id="PTHR30560:SF3">
    <property type="entry name" value="TRIGGER FACTOR-LIKE PROTEIN TIG, CHLOROPLASTIC"/>
    <property type="match status" value="1"/>
</dbReference>
<gene>
    <name evidence="11 15" type="primary">tig</name>
    <name evidence="15" type="ORF">OJ962_33625</name>
</gene>
<comment type="similarity">
    <text evidence="2 11 13">Belongs to the FKBP-type PPIase family. Tig subfamily.</text>
</comment>
<comment type="subcellular location">
    <subcellularLocation>
        <location evidence="11">Cytoplasm</location>
    </subcellularLocation>
    <text evidence="11">About half TF is bound to the ribosome near the polypeptide exit tunnel while the other half is free in the cytoplasm.</text>
</comment>
<sequence length="439" mass="48219">MATDISTTLTELPESRVRVDAEVGPAEVERRMTQAAKLLARSIRVPGFRAGKAPAPVVIKRVGREAVLDEAVRESLGAWYRAAIDDAHVVPVGEPEVDLSELPKEGEPLKFSIEIGVRPKAELGEYKGLEVAKREPGVPDEQIDEEVDRLRERAAKLDTVDRQAQRGDYVVMDFVGSVDGEPFAGGEGRDQMIELGSGRLVPGFEEQLEGAVGGEDRDVTITFPEDYPATELAGQEALFKVTVREVKAKQLPALDDDLAVEAGFDTLDELREDIRSRLSENESQRAEAEFREAALDAAVEAATIEVPDALVEARAREMWDSMLHSLSHQGIDRATYLRLSNSTEEETIEKAKPDADIALRREAVLAAIVEAEQIEPSEEEMLEAVSEAAGPERVKPEKLLERLRKNGRLDSLKDDLSQRKAWDIVVESAKPVPATASDS</sequence>
<reference evidence="15" key="1">
    <citation type="submission" date="2022-10" db="EMBL/GenBank/DDBJ databases">
        <title>The WGS of Solirubrobacter sp. CPCC 204708.</title>
        <authorList>
            <person name="Jiang Z."/>
        </authorList>
    </citation>
    <scope>NUCLEOTIDE SEQUENCE</scope>
    <source>
        <strain evidence="15">CPCC 204708</strain>
    </source>
</reference>
<dbReference type="InterPro" id="IPR001179">
    <property type="entry name" value="PPIase_FKBP_dom"/>
</dbReference>
<dbReference type="PIRSF" id="PIRSF003095">
    <property type="entry name" value="Trigger_factor"/>
    <property type="match status" value="1"/>
</dbReference>
<evidence type="ECO:0000256" key="5">
    <source>
        <dbReference type="ARBA" id="ARBA00022618"/>
    </source>
</evidence>
<dbReference type="Pfam" id="PF00254">
    <property type="entry name" value="FKBP_C"/>
    <property type="match status" value="1"/>
</dbReference>
<dbReference type="GO" id="GO:0003755">
    <property type="term" value="F:peptidyl-prolyl cis-trans isomerase activity"/>
    <property type="evidence" value="ECO:0007669"/>
    <property type="project" value="UniProtKB-EC"/>
</dbReference>
<name>A0ABT4RV59_9ACTN</name>
<accession>A0ABT4RV59</accession>
<keyword evidence="16" id="KW-1185">Reference proteome</keyword>
<evidence type="ECO:0000256" key="1">
    <source>
        <dbReference type="ARBA" id="ARBA00000971"/>
    </source>
</evidence>
<dbReference type="EC" id="5.2.1.8" evidence="3 11"/>
<dbReference type="SUPFAM" id="SSF54534">
    <property type="entry name" value="FKBP-like"/>
    <property type="match status" value="1"/>
</dbReference>
<dbReference type="SUPFAM" id="SSF109998">
    <property type="entry name" value="Triger factor/SurA peptide-binding domain-like"/>
    <property type="match status" value="1"/>
</dbReference>
<evidence type="ECO:0000256" key="7">
    <source>
        <dbReference type="ARBA" id="ARBA00023186"/>
    </source>
</evidence>
<comment type="domain">
    <text evidence="11">Consists of 3 domains; the N-terminus binds the ribosome, the middle domain has PPIase activity, while the C-terminus has intrinsic chaperone activity on its own.</text>
</comment>
<evidence type="ECO:0000256" key="3">
    <source>
        <dbReference type="ARBA" id="ARBA00013194"/>
    </source>
</evidence>
<keyword evidence="8 11" id="KW-0413">Isomerase</keyword>
<proteinExistence type="inferred from homology"/>
<dbReference type="SUPFAM" id="SSF102735">
    <property type="entry name" value="Trigger factor ribosome-binding domain"/>
    <property type="match status" value="1"/>
</dbReference>
<comment type="caution">
    <text evidence="15">The sequence shown here is derived from an EMBL/GenBank/DDBJ whole genome shotgun (WGS) entry which is preliminary data.</text>
</comment>
<keyword evidence="7 11" id="KW-0143">Chaperone</keyword>
<dbReference type="Gene3D" id="3.30.70.1050">
    <property type="entry name" value="Trigger factor ribosome-binding domain"/>
    <property type="match status" value="1"/>
</dbReference>
<dbReference type="InterPro" id="IPR027304">
    <property type="entry name" value="Trigger_fact/SurA_dom_sf"/>
</dbReference>
<dbReference type="Proteomes" id="UP001147700">
    <property type="component" value="Unassembled WGS sequence"/>
</dbReference>
<evidence type="ECO:0000259" key="14">
    <source>
        <dbReference type="PROSITE" id="PS50059"/>
    </source>
</evidence>
<dbReference type="Gene3D" id="3.10.50.40">
    <property type="match status" value="1"/>
</dbReference>
<dbReference type="Pfam" id="PF05697">
    <property type="entry name" value="Trigger_N"/>
    <property type="match status" value="1"/>
</dbReference>
<comment type="catalytic activity">
    <reaction evidence="1 11 12">
        <text>[protein]-peptidylproline (omega=180) = [protein]-peptidylproline (omega=0)</text>
        <dbReference type="Rhea" id="RHEA:16237"/>
        <dbReference type="Rhea" id="RHEA-COMP:10747"/>
        <dbReference type="Rhea" id="RHEA-COMP:10748"/>
        <dbReference type="ChEBI" id="CHEBI:83833"/>
        <dbReference type="ChEBI" id="CHEBI:83834"/>
        <dbReference type="EC" id="5.2.1.8"/>
    </reaction>
</comment>
<dbReference type="PROSITE" id="PS50059">
    <property type="entry name" value="FKBP_PPIASE"/>
    <property type="match status" value="1"/>
</dbReference>
<dbReference type="InterPro" id="IPR037041">
    <property type="entry name" value="Trigger_fac_C_sf"/>
</dbReference>
<evidence type="ECO:0000313" key="15">
    <source>
        <dbReference type="EMBL" id="MDA0142473.1"/>
    </source>
</evidence>
<evidence type="ECO:0000256" key="2">
    <source>
        <dbReference type="ARBA" id="ARBA00005464"/>
    </source>
</evidence>
<evidence type="ECO:0000256" key="8">
    <source>
        <dbReference type="ARBA" id="ARBA00023235"/>
    </source>
</evidence>
<dbReference type="InterPro" id="IPR008881">
    <property type="entry name" value="Trigger_fac_ribosome-bd_bac"/>
</dbReference>
<comment type="function">
    <text evidence="11">Involved in protein export. Acts as a chaperone by maintaining the newly synthesized protein in an open conformation. Functions as a peptidyl-prolyl cis-trans isomerase.</text>
</comment>
<evidence type="ECO:0000256" key="12">
    <source>
        <dbReference type="PROSITE-ProRule" id="PRU00277"/>
    </source>
</evidence>
<dbReference type="InterPro" id="IPR036611">
    <property type="entry name" value="Trigger_fac_ribosome-bd_sf"/>
</dbReference>
<keyword evidence="5 11" id="KW-0132">Cell division</keyword>
<feature type="domain" description="PPIase FKBP-type" evidence="14">
    <location>
        <begin position="167"/>
        <end position="252"/>
    </location>
</feature>
<evidence type="ECO:0000256" key="4">
    <source>
        <dbReference type="ARBA" id="ARBA00016902"/>
    </source>
</evidence>
<dbReference type="InterPro" id="IPR005215">
    <property type="entry name" value="Trig_fac"/>
</dbReference>
<dbReference type="NCBIfam" id="TIGR00115">
    <property type="entry name" value="tig"/>
    <property type="match status" value="1"/>
</dbReference>
<evidence type="ECO:0000256" key="9">
    <source>
        <dbReference type="ARBA" id="ARBA00023306"/>
    </source>
</evidence>
<organism evidence="15 16">
    <name type="scientific">Solirubrobacter deserti</name>
    <dbReference type="NCBI Taxonomy" id="2282478"/>
    <lineage>
        <taxon>Bacteria</taxon>
        <taxon>Bacillati</taxon>
        <taxon>Actinomycetota</taxon>
        <taxon>Thermoleophilia</taxon>
        <taxon>Solirubrobacterales</taxon>
        <taxon>Solirubrobacteraceae</taxon>
        <taxon>Solirubrobacter</taxon>
    </lineage>
</organism>
<dbReference type="RefSeq" id="WP_202953838.1">
    <property type="nucleotide sequence ID" value="NZ_JAPCID010000093.1"/>
</dbReference>
<evidence type="ECO:0000256" key="10">
    <source>
        <dbReference type="ARBA" id="ARBA00029986"/>
    </source>
</evidence>
<evidence type="ECO:0000313" key="16">
    <source>
        <dbReference type="Proteomes" id="UP001147700"/>
    </source>
</evidence>
<protein>
    <recommendedName>
        <fullName evidence="4 11">Trigger factor</fullName>
        <shortName evidence="11">TF</shortName>
        <ecNumber evidence="3 11">5.2.1.8</ecNumber>
    </recommendedName>
    <alternativeName>
        <fullName evidence="10 11">PPIase</fullName>
    </alternativeName>
</protein>
<keyword evidence="11" id="KW-0963">Cytoplasm</keyword>
<dbReference type="PANTHER" id="PTHR30560">
    <property type="entry name" value="TRIGGER FACTOR CHAPERONE AND PEPTIDYL-PROLYL CIS/TRANS ISOMERASE"/>
    <property type="match status" value="1"/>
</dbReference>
<dbReference type="InterPro" id="IPR008880">
    <property type="entry name" value="Trigger_fac_C"/>
</dbReference>
<dbReference type="HAMAP" id="MF_00303">
    <property type="entry name" value="Trigger_factor_Tig"/>
    <property type="match status" value="1"/>
</dbReference>
<evidence type="ECO:0000256" key="11">
    <source>
        <dbReference type="HAMAP-Rule" id="MF_00303"/>
    </source>
</evidence>
<dbReference type="Pfam" id="PF05698">
    <property type="entry name" value="Trigger_C"/>
    <property type="match status" value="1"/>
</dbReference>
<dbReference type="InterPro" id="IPR046357">
    <property type="entry name" value="PPIase_dom_sf"/>
</dbReference>
<keyword evidence="6 11" id="KW-0697">Rotamase</keyword>